<reference evidence="6" key="1">
    <citation type="submission" date="2018-08" db="EMBL/GenBank/DDBJ databases">
        <authorList>
            <person name="Liu Z.-W."/>
            <person name="Du Z.-J."/>
        </authorList>
    </citation>
    <scope>NUCLEOTIDE SEQUENCE [LARGE SCALE GENOMIC DNA]</scope>
    <source>
        <strain evidence="6">H4X</strain>
    </source>
</reference>
<dbReference type="InterPro" id="IPR001547">
    <property type="entry name" value="Glyco_hydro_5"/>
</dbReference>
<keyword evidence="3" id="KW-0732">Signal</keyword>
<evidence type="ECO:0000256" key="2">
    <source>
        <dbReference type="ARBA" id="ARBA00023295"/>
    </source>
</evidence>
<dbReference type="AlphaFoldDB" id="A0A3D8LHU6"/>
<feature type="chain" id="PRO_5017624941" evidence="3">
    <location>
        <begin position="22"/>
        <end position="863"/>
    </location>
</feature>
<protein>
    <submittedName>
        <fullName evidence="5">Membrane or secreted protein</fullName>
    </submittedName>
</protein>
<evidence type="ECO:0000256" key="1">
    <source>
        <dbReference type="ARBA" id="ARBA00022801"/>
    </source>
</evidence>
<proteinExistence type="predicted"/>
<keyword evidence="6" id="KW-1185">Reference proteome</keyword>
<dbReference type="OrthoDB" id="9809937at2"/>
<feature type="domain" description="Glycoside hydrolase family 5" evidence="4">
    <location>
        <begin position="78"/>
        <end position="240"/>
    </location>
</feature>
<dbReference type="Proteomes" id="UP000256708">
    <property type="component" value="Unassembled WGS sequence"/>
</dbReference>
<dbReference type="SUPFAM" id="SSF51445">
    <property type="entry name" value="(Trans)glycosidases"/>
    <property type="match status" value="1"/>
</dbReference>
<dbReference type="Gene3D" id="3.20.20.80">
    <property type="entry name" value="Glycosidases"/>
    <property type="match status" value="1"/>
</dbReference>
<gene>
    <name evidence="5" type="ORF">DXT99_03275</name>
</gene>
<feature type="signal peptide" evidence="3">
    <location>
        <begin position="1"/>
        <end position="21"/>
    </location>
</feature>
<name>A0A3D8LHU6_9BACT</name>
<organism evidence="5 6">
    <name type="scientific">Pontibacter diazotrophicus</name>
    <dbReference type="NCBI Taxonomy" id="1400979"/>
    <lineage>
        <taxon>Bacteria</taxon>
        <taxon>Pseudomonadati</taxon>
        <taxon>Bacteroidota</taxon>
        <taxon>Cytophagia</taxon>
        <taxon>Cytophagales</taxon>
        <taxon>Hymenobacteraceae</taxon>
        <taxon>Pontibacter</taxon>
    </lineage>
</organism>
<keyword evidence="1" id="KW-0378">Hydrolase</keyword>
<evidence type="ECO:0000313" key="6">
    <source>
        <dbReference type="Proteomes" id="UP000256708"/>
    </source>
</evidence>
<dbReference type="Pfam" id="PF00150">
    <property type="entry name" value="Cellulase"/>
    <property type="match status" value="1"/>
</dbReference>
<evidence type="ECO:0000259" key="4">
    <source>
        <dbReference type="Pfam" id="PF00150"/>
    </source>
</evidence>
<comment type="caution">
    <text evidence="5">The sequence shown here is derived from an EMBL/GenBank/DDBJ whole genome shotgun (WGS) entry which is preliminary data.</text>
</comment>
<evidence type="ECO:0000313" key="5">
    <source>
        <dbReference type="EMBL" id="RDV16814.1"/>
    </source>
</evidence>
<dbReference type="GO" id="GO:0000272">
    <property type="term" value="P:polysaccharide catabolic process"/>
    <property type="evidence" value="ECO:0007669"/>
    <property type="project" value="InterPro"/>
</dbReference>
<evidence type="ECO:0000256" key="3">
    <source>
        <dbReference type="SAM" id="SignalP"/>
    </source>
</evidence>
<keyword evidence="2" id="KW-0326">Glycosidase</keyword>
<dbReference type="InterPro" id="IPR017853">
    <property type="entry name" value="GH"/>
</dbReference>
<dbReference type="GO" id="GO:0004553">
    <property type="term" value="F:hydrolase activity, hydrolyzing O-glycosyl compounds"/>
    <property type="evidence" value="ECO:0007669"/>
    <property type="project" value="InterPro"/>
</dbReference>
<accession>A0A3D8LHU6</accession>
<dbReference type="EMBL" id="QRGR01000003">
    <property type="protein sequence ID" value="RDV16814.1"/>
    <property type="molecule type" value="Genomic_DNA"/>
</dbReference>
<sequence>MKKTHWCSMKLLLLFTLLLTANTETFSQNREGVYVDKQGVLRWQKGNKEANFFGVNYTVPFAYGYRSHKALNADLEKAIDQDVYHFARMGLDAFRVHVWDTEITDSVGNLLENEHLRLFDYLIAKLKERNIKILVTPIAYWGSGYPEPDVKTAGFSSIYNKRQAVTEEEAFLAQEKYLQQFFQHVNPYTKLTYQDDPDIIAMEINNEPHHSGPKARATEFVNRMAAAVRGTGWTKPIFYNISESPTYADAVAKANIDGVSFQWYPTGLVANRTLKGNYLPHVDQYRIPFDTIPEYASKARMVYEFDAGDILQPIMYPAMARSFRGAGFQWATQFAYDPLATAYGNTEYQTHYLNLAYTPSKAVSYMIASEAFHKLPRLKNYGTYPLDTVFDVFRVSYKENLSEMNAPQKFYYSNTTRTKPASVSRLTQIAGVGSSPVVEYKGTGAYFIDKLENGVWRLEVMPDAIHVRDPFAKASPQKIVTRIQWQEHPMEISLPDLGADFSIKGQNPGNTYTTTANNSSFQIRPGTYLLTRRGKSVRNVKHGALGAIGLNEFLAPLPLTNEVYVSHEPKSEVSAGNPFTIEAKIVGIDTAAKVSLAANSLSGAWKTVPMQQAMPYTYQANLPADMATPGLIRYRIIVETKEGGFVTFPRGHKGNPWAWDYVEDDTWQTYVASENGALELFNPTQDQNIFVYPNLWRPDERQYLTGEESGQLILRLAAKELTGEGVMGMQFYFGDKVKGRQGELPTFDRLVIRARTTNPEPVQAKVSLITDDASAYAANITLDNTFREIEVPLNTLQSSSFMLLPRPYPGFHPFWFKPGKVEPFNLNQAEKFEITVGEGLSPAEKGKPFSFEVEGVWLEKSGQ</sequence>